<feature type="signal peptide" evidence="1">
    <location>
        <begin position="1"/>
        <end position="17"/>
    </location>
</feature>
<accession>A0A5N6ZAU7</accession>
<keyword evidence="3" id="KW-1185">Reference proteome</keyword>
<reference evidence="3" key="1">
    <citation type="submission" date="2019-04" db="EMBL/GenBank/DDBJ databases">
        <title>Friends and foes A comparative genomics studyof 23 Aspergillus species from section Flavi.</title>
        <authorList>
            <consortium name="DOE Joint Genome Institute"/>
            <person name="Kjaerbolling I."/>
            <person name="Vesth T."/>
            <person name="Frisvad J.C."/>
            <person name="Nybo J.L."/>
            <person name="Theobald S."/>
            <person name="Kildgaard S."/>
            <person name="Isbrandt T."/>
            <person name="Kuo A."/>
            <person name="Sato A."/>
            <person name="Lyhne E.K."/>
            <person name="Kogle M.E."/>
            <person name="Wiebenga A."/>
            <person name="Kun R.S."/>
            <person name="Lubbers R.J."/>
            <person name="Makela M.R."/>
            <person name="Barry K."/>
            <person name="Chovatia M."/>
            <person name="Clum A."/>
            <person name="Daum C."/>
            <person name="Haridas S."/>
            <person name="He G."/>
            <person name="LaButti K."/>
            <person name="Lipzen A."/>
            <person name="Mondo S."/>
            <person name="Riley R."/>
            <person name="Salamov A."/>
            <person name="Simmons B.A."/>
            <person name="Magnuson J.K."/>
            <person name="Henrissat B."/>
            <person name="Mortensen U.H."/>
            <person name="Larsen T.O."/>
            <person name="Devries R.P."/>
            <person name="Grigoriev I.V."/>
            <person name="Machida M."/>
            <person name="Baker S.E."/>
            <person name="Andersen M.R."/>
        </authorList>
    </citation>
    <scope>NUCLEOTIDE SEQUENCE [LARGE SCALE GENOMIC DNA]</scope>
    <source>
        <strain evidence="3">CBS 553.77</strain>
    </source>
</reference>
<dbReference type="Proteomes" id="UP000327118">
    <property type="component" value="Unassembled WGS sequence"/>
</dbReference>
<dbReference type="AlphaFoldDB" id="A0A5N6ZAU7"/>
<protein>
    <submittedName>
        <fullName evidence="2">Uncharacterized protein</fullName>
    </submittedName>
</protein>
<name>A0A5N6ZAU7_9EURO</name>
<gene>
    <name evidence="2" type="ORF">BDV28DRAFT_99285</name>
</gene>
<dbReference type="EMBL" id="ML739087">
    <property type="protein sequence ID" value="KAE8353849.1"/>
    <property type="molecule type" value="Genomic_DNA"/>
</dbReference>
<proteinExistence type="predicted"/>
<feature type="chain" id="PRO_5024916826" evidence="1">
    <location>
        <begin position="18"/>
        <end position="165"/>
    </location>
</feature>
<evidence type="ECO:0000256" key="1">
    <source>
        <dbReference type="SAM" id="SignalP"/>
    </source>
</evidence>
<dbReference type="OrthoDB" id="5430620at2759"/>
<evidence type="ECO:0000313" key="2">
    <source>
        <dbReference type="EMBL" id="KAE8353849.1"/>
    </source>
</evidence>
<keyword evidence="1" id="KW-0732">Signal</keyword>
<evidence type="ECO:0000313" key="3">
    <source>
        <dbReference type="Proteomes" id="UP000327118"/>
    </source>
</evidence>
<organism evidence="2 3">
    <name type="scientific">Aspergillus coremiiformis</name>
    <dbReference type="NCBI Taxonomy" id="138285"/>
    <lineage>
        <taxon>Eukaryota</taxon>
        <taxon>Fungi</taxon>
        <taxon>Dikarya</taxon>
        <taxon>Ascomycota</taxon>
        <taxon>Pezizomycotina</taxon>
        <taxon>Eurotiomycetes</taxon>
        <taxon>Eurotiomycetidae</taxon>
        <taxon>Eurotiales</taxon>
        <taxon>Aspergillaceae</taxon>
        <taxon>Aspergillus</taxon>
        <taxon>Aspergillus subgen. Circumdati</taxon>
    </lineage>
</organism>
<sequence length="165" mass="17189">MKFSLAAIAGLLSAVSAASLPATFTLVAEGGFNVVTDGKNLYFGVTKIDATHKIANFHTVPETGALKVVTYTAGETGTITTTQDLYILENENGPVTLAPPSGSIPAGASATHFGVTDDGFLDHDGKAYFAIEGYGENPVKTIFWSGGHSSTQRTTNLEVKKCQGC</sequence>